<protein>
    <recommendedName>
        <fullName evidence="1">Terminase, large subunit</fullName>
    </recommendedName>
    <alternativeName>
        <fullName evidence="1">DNA-packaging protein</fullName>
    </alternativeName>
    <alternativeName>
        <fullName evidence="1">Large terminase protein</fullName>
    </alternativeName>
    <domain>
        <recommendedName>
            <fullName evidence="1">Endonuclease</fullName>
            <ecNumber evidence="1">3.1.21.4</ecNumber>
        </recommendedName>
    </domain>
    <domain>
        <recommendedName>
            <fullName evidence="1">ATPase</fullName>
            <ecNumber evidence="1">3.6.4.-</ecNumber>
        </recommendedName>
    </domain>
</protein>
<feature type="region of interest" description="Disordered" evidence="2">
    <location>
        <begin position="51"/>
        <end position="72"/>
    </location>
</feature>
<feature type="binding site" evidence="1">
    <location>
        <position position="400"/>
    </location>
    <ligand>
        <name>Mg(2+)</name>
        <dbReference type="ChEBI" id="CHEBI:18420"/>
        <note>catalytic; for nuclease activity</note>
    </ligand>
</feature>
<keyword evidence="1" id="KW-0255">Endonuclease</keyword>
<keyword evidence="1" id="KW-0378">Hydrolase</keyword>
<sequence length="663" mass="75486">MLIEDFDVLATSDEAKLEIESGITDIFNTMFKPPPELNLVEWADTYRKLPDNSAEPGQWKTSRVPPAKQPMLSISDPNVQEVTVMSCIQLMKTELMLNTALYFIHQEPSPMMYVAPKSDIAQAWSKERLVKSVNATPVVRKVFSDNRRGEGNTILQKQFPGGQISIVSARNPDDLAMRACRIMLFDECDKYPANVGAGEGGSGGEGDPIAVAWGRSTTYGRRAKKITACSPTVQGRSRIEQEFLAGNQCHYHMPCPNCGHSKQILWEDIVIPVDKASGEYLVDEAHIFCTECKHQWTEAERHRAIKAGVWVAKRPHVKRHHSYHVSSIASPFTPIVTLATEFVNAIGNPQLLKAFYNTRMARTWREDGEQPDWEVLYSRRESYTIGNIPEGGLMLTMGIDVQKDGIYYEVVAYGRRKVSWSVDKGYMVGDIEEDEFREEIKKLWDTAYTNHVGIEIQCEKICIDSGYKTAAVYSLVREYGQNERVHAVKGDQESRLKTFLGTPVAVDVNYNGQRIARGLMLWHVGSSVIKDQFYSWLGLKTPTEEKLKAGGRWPSGYCHFPEYDEEYFKQITAEQKERRENKKGFEVEEWVKTRKDNHLLDCRVYARAGAAMLQIDRMTDLHWDEREQLYCVKVDAPNVNSDTNANTTNSGGRQRRKSSYWDK</sequence>
<dbReference type="Pfam" id="PF05876">
    <property type="entry name" value="GpA_ATPase"/>
    <property type="match status" value="1"/>
</dbReference>
<keyword evidence="1" id="KW-1188">Viral release from host cell</keyword>
<dbReference type="GO" id="GO:0030430">
    <property type="term" value="C:host cell cytoplasm"/>
    <property type="evidence" value="ECO:0007669"/>
    <property type="project" value="UniProtKB-SubCell"/>
</dbReference>
<feature type="domain" description="Terminase large subunit GpA endonuclease" evidence="4">
    <location>
        <begin position="320"/>
        <end position="617"/>
    </location>
</feature>
<feature type="domain" description="Phage terminase large subunit GpA ATPase" evidence="3">
    <location>
        <begin position="53"/>
        <end position="310"/>
    </location>
</feature>
<keyword evidence="1" id="KW-0540">Nuclease</keyword>
<evidence type="ECO:0000259" key="4">
    <source>
        <dbReference type="Pfam" id="PF20454"/>
    </source>
</evidence>
<comment type="catalytic activity">
    <reaction evidence="1">
        <text>Endonucleolytic cleavage of DNA to give specific double-stranded fragments with terminal 5'-phosphates.</text>
        <dbReference type="EC" id="3.1.21.4"/>
    </reaction>
</comment>
<keyword evidence="1" id="KW-0231">Viral genome packaging</keyword>
<dbReference type="EC" id="3.1.21.4" evidence="1"/>
<evidence type="ECO:0000259" key="3">
    <source>
        <dbReference type="Pfam" id="PF05876"/>
    </source>
</evidence>
<keyword evidence="1" id="KW-0547">Nucleotide-binding</keyword>
<dbReference type="EC" id="3.6.4.-" evidence="1"/>
<feature type="compositionally biased region" description="Basic residues" evidence="2">
    <location>
        <begin position="653"/>
        <end position="663"/>
    </location>
</feature>
<evidence type="ECO:0000256" key="2">
    <source>
        <dbReference type="SAM" id="MobiDB-lite"/>
    </source>
</evidence>
<dbReference type="GO" id="GO:0016887">
    <property type="term" value="F:ATP hydrolysis activity"/>
    <property type="evidence" value="ECO:0007669"/>
    <property type="project" value="UniProtKB-UniRule"/>
</dbReference>
<name>A0A076G7X9_9CAUD</name>
<keyword evidence="1" id="KW-0479">Metal-binding</keyword>
<reference evidence="5" key="1">
    <citation type="journal article" date="2015" name="PLoS ONE">
        <title>Life-style and genome structure of marine pseudoalteromonas siphovirus b8b isolated from the northwestern mediterranean sea.</title>
        <authorList>
            <person name="Lara E."/>
            <person name="Holmfeldt K."/>
            <person name="Solonenko N."/>
            <person name="Sa E.L."/>
            <person name="Ignacio-Espinoza J.C."/>
            <person name="Cornejo-Castillo F.M."/>
            <person name="Verberkmoes N.C."/>
            <person name="Vaque D."/>
            <person name="Sullivan M.B."/>
            <person name="Acinas S.G."/>
        </authorList>
    </citation>
    <scope>NUCLEOTIDE SEQUENCE [LARGE SCALE GENOMIC DNA]</scope>
</reference>
<accession>A0A076G7X9</accession>
<keyword evidence="1" id="KW-0460">Magnesium</keyword>
<comment type="caution">
    <text evidence="1">Lacks conserved residue(s) required for the propagation of feature annotation.</text>
</comment>
<dbReference type="GO" id="GO:0009036">
    <property type="term" value="F:type II site-specific deoxyribonuclease activity"/>
    <property type="evidence" value="ECO:0007669"/>
    <property type="project" value="UniProtKB-UniRule"/>
</dbReference>
<proteinExistence type="inferred from homology"/>
<feature type="active site" description="For ATPase activity" evidence="1">
    <location>
        <position position="187"/>
    </location>
</feature>
<dbReference type="GO" id="GO:0005524">
    <property type="term" value="F:ATP binding"/>
    <property type="evidence" value="ECO:0007669"/>
    <property type="project" value="UniProtKB-UniRule"/>
</dbReference>
<dbReference type="Pfam" id="PF20454">
    <property type="entry name" value="GpA_nuclease"/>
    <property type="match status" value="1"/>
</dbReference>
<feature type="region of interest" description="Disordered" evidence="2">
    <location>
        <begin position="638"/>
        <end position="663"/>
    </location>
</feature>
<keyword evidence="1" id="KW-1035">Host cytoplasm</keyword>
<dbReference type="GO" id="GO:0046872">
    <property type="term" value="F:metal ion binding"/>
    <property type="evidence" value="ECO:0007669"/>
    <property type="project" value="UniProtKB-UniRule"/>
</dbReference>
<comment type="subcellular location">
    <subcellularLocation>
        <location evidence="1">Host cytoplasm</location>
    </subcellularLocation>
    <text evidence="1">The terminase lies at a unique vertex of the procapsid during viral DNA packaging.</text>
</comment>
<dbReference type="HAMAP" id="MF_04144">
    <property type="entry name" value="TERL_LAMBDA"/>
    <property type="match status" value="1"/>
</dbReference>
<dbReference type="InterPro" id="IPR046454">
    <property type="entry name" value="GpA_endonuclease"/>
</dbReference>
<comment type="subunit">
    <text evidence="1">Interacts (via N-terminus) with the terminase small subunit (via C-terminus); the active complex is probably heterooligomeric. Interacts (via C-terminus) with the portal protein; this interaction allows the packaging of viral DNA.</text>
</comment>
<evidence type="ECO:0000313" key="5">
    <source>
        <dbReference type="EMBL" id="AII30170.1"/>
    </source>
</evidence>
<keyword evidence="1" id="KW-0067">ATP-binding</keyword>
<comment type="cofactor">
    <cofactor evidence="1">
        <name>Mg(2+)</name>
        <dbReference type="ChEBI" id="CHEBI:18420"/>
    </cofactor>
</comment>
<organism evidence="5">
    <name type="scientific">Pseudoalteromonas phage B8b</name>
    <dbReference type="NCBI Taxonomy" id="1506997"/>
    <lineage>
        <taxon>Viruses</taxon>
        <taxon>Duplodnaviria</taxon>
        <taxon>Heunggongvirae</taxon>
        <taxon>Uroviricota</taxon>
        <taxon>Caudoviricetes</taxon>
    </lineage>
</organism>
<feature type="short sequence motif" description="Walker B motif" evidence="1">
    <location>
        <begin position="182"/>
        <end position="187"/>
    </location>
</feature>
<dbReference type="InterPro" id="IPR008866">
    <property type="entry name" value="Phage_lambda_GpA-like"/>
</dbReference>
<dbReference type="EMBL" id="KM000061">
    <property type="protein sequence ID" value="AII30170.1"/>
    <property type="molecule type" value="Genomic_DNA"/>
</dbReference>
<feature type="compositionally biased region" description="Polar residues" evidence="2">
    <location>
        <begin position="638"/>
        <end position="652"/>
    </location>
</feature>
<comment type="similarity">
    <text evidence="1">Belongs to the lambdavirus large terminase family.</text>
</comment>
<evidence type="ECO:0000256" key="1">
    <source>
        <dbReference type="HAMAP-Rule" id="MF_04144"/>
    </source>
</evidence>
<feature type="short sequence motif" description="Walker A motif" evidence="1">
    <location>
        <begin position="86"/>
        <end position="93"/>
    </location>
</feature>
<dbReference type="GO" id="GO:0019073">
    <property type="term" value="P:viral DNA genome packaging"/>
    <property type="evidence" value="ECO:0007669"/>
    <property type="project" value="UniProtKB-UniRule"/>
</dbReference>
<dbReference type="GO" id="GO:0098009">
    <property type="term" value="C:viral terminase, large subunit"/>
    <property type="evidence" value="ECO:0007669"/>
    <property type="project" value="UniProtKB-UniRule"/>
</dbReference>
<comment type="domain">
    <text evidence="1">The N-terminus is involved in the formation of the heterotrimer with the small subunit. The N-terminus part contains the translocase activity involved in DNA packaging. At the N-terminus, there is a high affinity ATPase center that is probably needed for the packaging activity. The Walker A motif of the ATPase center is responsible for interacting with the ATP phosphate and the Q motif governs force generation and the interaction with DNA. The C-terminus contains the site specific endonuclease (cos-cleavage) and strand separation activities required for genome maturation. A second ATPase catalytic site regulates the genome maturation. The C-terminus very end is involved in binding to the procapsid. Contains a basic leucine zipper (bZIP) that may be involved in the formation of the terminase.</text>
</comment>
<dbReference type="InterPro" id="IPR046453">
    <property type="entry name" value="GpA_ATPase"/>
</dbReference>
<comment type="function">
    <text evidence="1">The terminase large subunit acts as an ATP driven molecular motor necessary for viral DNA translocation into empty capsids and as an endonuclease that cuts the viral genome from the concetamer to initiate and to end the packaging reaction. The terminase lies at a unique vertex of the procapsid and is composed of two subunits, a small terminase subunit involved in viral DNA recognition, and a large terminase subunit possessing endonucleolytic and ATPase activities (DNA maturation and packaging). The endonuclease activity cleaves the viral DNA generating 5'overhangs. The strand separation activity separates the cohesive ends generating the single-stranded 'sticky' ends of the mature genome. The DNA-terminase complex binds to the portal of the procapsid thereby activating the translocase activity of the terminase. The terminase packages the viral DNA into the procapsid until the next concatemer reaches the complex. The downstream site is then cut generating the mature right end of the genome, the heterotrimer undocks from the DNA-filled head and remains bound to the left end of concatemer's next genome.</text>
</comment>